<gene>
    <name evidence="2" type="ORF">IRI77_30980</name>
</gene>
<dbReference type="EMBL" id="CP063849">
    <property type="protein sequence ID" value="QOY87154.1"/>
    <property type="molecule type" value="Genomic_DNA"/>
</dbReference>
<protein>
    <submittedName>
        <fullName evidence="2">Glutaminyl-peptide cyclotransferase</fullName>
    </submittedName>
</protein>
<keyword evidence="1" id="KW-0732">Signal</keyword>
<dbReference type="InterPro" id="IPR015943">
    <property type="entry name" value="WD40/YVTN_repeat-like_dom_sf"/>
</dbReference>
<dbReference type="Gene3D" id="2.130.10.10">
    <property type="entry name" value="YVTN repeat-like/Quinoprotein amine dehydrogenase"/>
    <property type="match status" value="1"/>
</dbReference>
<dbReference type="GO" id="GO:0016603">
    <property type="term" value="F:glutaminyl-peptide cyclotransferase activity"/>
    <property type="evidence" value="ECO:0007669"/>
    <property type="project" value="InterPro"/>
</dbReference>
<dbReference type="PANTHER" id="PTHR31270:SF1">
    <property type="entry name" value="GLUTAMINYL-PEPTIDE CYCLOTRANSFERASE"/>
    <property type="match status" value="1"/>
</dbReference>
<accession>A0A7S7NP52</accession>
<keyword evidence="2" id="KW-0808">Transferase</keyword>
<dbReference type="PANTHER" id="PTHR31270">
    <property type="entry name" value="GLUTAMINYL-PEPTIDE CYCLOTRANSFERASE"/>
    <property type="match status" value="1"/>
</dbReference>
<evidence type="ECO:0000313" key="3">
    <source>
        <dbReference type="Proteomes" id="UP000593892"/>
    </source>
</evidence>
<reference evidence="2 3" key="1">
    <citation type="submission" date="2020-10" db="EMBL/GenBank/DDBJ databases">
        <title>Complete genome sequence of Paludibaculum fermentans P105T, a facultatively anaerobic acidobacterium capable of dissimilatory Fe(III) reduction.</title>
        <authorList>
            <person name="Dedysh S.N."/>
            <person name="Beletsky A.V."/>
            <person name="Kulichevskaya I.S."/>
            <person name="Mardanov A.V."/>
            <person name="Ravin N.V."/>
        </authorList>
    </citation>
    <scope>NUCLEOTIDE SEQUENCE [LARGE SCALE GENOMIC DNA]</scope>
    <source>
        <strain evidence="2 3">P105</strain>
    </source>
</reference>
<name>A0A7S7NP52_PALFE</name>
<dbReference type="InterPro" id="IPR007788">
    <property type="entry name" value="QCT"/>
</dbReference>
<dbReference type="Proteomes" id="UP000593892">
    <property type="component" value="Chromosome"/>
</dbReference>
<keyword evidence="3" id="KW-1185">Reference proteome</keyword>
<feature type="signal peptide" evidence="1">
    <location>
        <begin position="1"/>
        <end position="27"/>
    </location>
</feature>
<dbReference type="SUPFAM" id="SSF50969">
    <property type="entry name" value="YVTN repeat-like/Quinoprotein amine dehydrogenase"/>
    <property type="match status" value="1"/>
</dbReference>
<dbReference type="Pfam" id="PF05096">
    <property type="entry name" value="Glu_cyclase_2"/>
    <property type="match status" value="1"/>
</dbReference>
<dbReference type="AlphaFoldDB" id="A0A7S7NP52"/>
<sequence>MMGRMRPFRTAAWMPIVFTLLPGTLSAGAPESGYRIVKTFPHDISAFTEGLEFRAGFFYESTGEYGSSTLRKVEVETGRVVQRLALSPSVFGEGLTVLNGQIVQLTYRGGLGFVYSQPDFRLQRTFRYEGEGWGLTNDGRTIYMTDGTSEIRCLDPLTLKELRRIQVHDGTAKIPFINELEFVRGEIWANVWRTEKIARISPKDGRVLGWVDLTGILPEADLHRADVMNGIAYDAMGDRLFVTGKYWPKVFEIKVVPKNTSRR</sequence>
<evidence type="ECO:0000313" key="2">
    <source>
        <dbReference type="EMBL" id="QOY87154.1"/>
    </source>
</evidence>
<dbReference type="KEGG" id="pfer:IRI77_30980"/>
<feature type="chain" id="PRO_5033008147" evidence="1">
    <location>
        <begin position="28"/>
        <end position="263"/>
    </location>
</feature>
<evidence type="ECO:0000256" key="1">
    <source>
        <dbReference type="SAM" id="SignalP"/>
    </source>
</evidence>
<proteinExistence type="predicted"/>
<dbReference type="InterPro" id="IPR011044">
    <property type="entry name" value="Quino_amine_DH_bsu"/>
</dbReference>
<organism evidence="2 3">
    <name type="scientific">Paludibaculum fermentans</name>
    <dbReference type="NCBI Taxonomy" id="1473598"/>
    <lineage>
        <taxon>Bacteria</taxon>
        <taxon>Pseudomonadati</taxon>
        <taxon>Acidobacteriota</taxon>
        <taxon>Terriglobia</taxon>
        <taxon>Bryobacterales</taxon>
        <taxon>Bryobacteraceae</taxon>
        <taxon>Paludibaculum</taxon>
    </lineage>
</organism>